<evidence type="ECO:0000313" key="2">
    <source>
        <dbReference type="EMBL" id="CAD8837928.1"/>
    </source>
</evidence>
<name>A0A7S1A0I8_NOCSC</name>
<gene>
    <name evidence="2" type="ORF">NSCI0253_LOCUS12276</name>
</gene>
<sequence>MSESVDFLERGRQEDKDTSAADVIRATNLQIPNARSLRADEVAMVSEAERSPVARLRAQTDVVSSSVCFVCQQKEPHIRMPCCGREGSAGGCCRRCIEIICEQARGVGRCPSCRQYITVDGIGVVQVTHAQGNCRVCRQMKTIVLGGMCDECALGARFRLHYECQKCSRVQVIPHPMWRYQPRPTSFGAKTWVCHQGCRDYTCWRVTEQDAALVPDFDCPESWGRREEWLARVRRQREQERDGGASPRPHASGGECAVQ</sequence>
<dbReference type="EMBL" id="HBFQ01017608">
    <property type="protein sequence ID" value="CAD8837928.1"/>
    <property type="molecule type" value="Transcribed_RNA"/>
</dbReference>
<reference evidence="2" key="1">
    <citation type="submission" date="2021-01" db="EMBL/GenBank/DDBJ databases">
        <authorList>
            <person name="Corre E."/>
            <person name="Pelletier E."/>
            <person name="Niang G."/>
            <person name="Scheremetjew M."/>
            <person name="Finn R."/>
            <person name="Kale V."/>
            <person name="Holt S."/>
            <person name="Cochrane G."/>
            <person name="Meng A."/>
            <person name="Brown T."/>
            <person name="Cohen L."/>
        </authorList>
    </citation>
    <scope>NUCLEOTIDE SEQUENCE</scope>
</reference>
<feature type="compositionally biased region" description="Basic and acidic residues" evidence="1">
    <location>
        <begin position="234"/>
        <end position="243"/>
    </location>
</feature>
<protein>
    <submittedName>
        <fullName evidence="2">Uncharacterized protein</fullName>
    </submittedName>
</protein>
<evidence type="ECO:0000256" key="1">
    <source>
        <dbReference type="SAM" id="MobiDB-lite"/>
    </source>
</evidence>
<organism evidence="2">
    <name type="scientific">Noctiluca scintillans</name>
    <name type="common">Sea sparkle</name>
    <name type="synonym">Red tide dinoflagellate</name>
    <dbReference type="NCBI Taxonomy" id="2966"/>
    <lineage>
        <taxon>Eukaryota</taxon>
        <taxon>Sar</taxon>
        <taxon>Alveolata</taxon>
        <taxon>Dinophyceae</taxon>
        <taxon>Noctilucales</taxon>
        <taxon>Noctilucaceae</taxon>
        <taxon>Noctiluca</taxon>
    </lineage>
</organism>
<dbReference type="AlphaFoldDB" id="A0A7S1A0I8"/>
<accession>A0A7S1A0I8</accession>
<proteinExistence type="predicted"/>
<feature type="region of interest" description="Disordered" evidence="1">
    <location>
        <begin position="234"/>
        <end position="259"/>
    </location>
</feature>